<dbReference type="InterPro" id="IPR004559">
    <property type="entry name" value="HemW-like"/>
</dbReference>
<proteinExistence type="inferred from homology"/>
<dbReference type="Gene3D" id="3.80.30.20">
    <property type="entry name" value="tm_1862 like domain"/>
    <property type="match status" value="1"/>
</dbReference>
<gene>
    <name evidence="4" type="ORF">METZ01_LOCUS234640</name>
</gene>
<dbReference type="SFLD" id="SFLDG01065">
    <property type="entry name" value="anaerobic_coproporphyrinogen-I"/>
    <property type="match status" value="1"/>
</dbReference>
<dbReference type="PROSITE" id="PS51918">
    <property type="entry name" value="RADICAL_SAM"/>
    <property type="match status" value="1"/>
</dbReference>
<dbReference type="EMBL" id="UINC01058941">
    <property type="protein sequence ID" value="SVB81786.1"/>
    <property type="molecule type" value="Genomic_DNA"/>
</dbReference>
<dbReference type="NCBIfam" id="TIGR00539">
    <property type="entry name" value="hemN_rel"/>
    <property type="match status" value="1"/>
</dbReference>
<evidence type="ECO:0000256" key="1">
    <source>
        <dbReference type="ARBA" id="ARBA00006100"/>
    </source>
</evidence>
<dbReference type="SFLD" id="SFLDF00562">
    <property type="entry name" value="HemN-like__clustered_with_heat"/>
    <property type="match status" value="1"/>
</dbReference>
<dbReference type="InterPro" id="IPR023404">
    <property type="entry name" value="rSAM_horseshoe"/>
</dbReference>
<accession>A0A382H390</accession>
<sequence length="387" mass="42686">MSAPSGHPTKRLTNFPQTTSSTILSSRTPGLYVHVPFCSRVCPYCDFAVQTGGTEKQSAYVDSLVQEIRSWGAQVRGQGRALGALGLETRQSVPAWSCVELFDSVYLGGGTPSSLTLDALETVFAALSEAFRLAADRTVTLEANPEDVTKVNLAAWRDLGINRLSLGVQSFDNDALCLLGRKHTSADAISAVRAALAAAFDVVSIDLIYSVPGQSADSWLLTLEQAVGLEPHHISCYELTVHEATPFFDAREHGQFVEVDEDTKADFFFATHRFLAEAGYFAYEVSNFAREPENRSHHNQKYWDHSPYLGFGPSAHSFDGEGVRWWNRRRLNDWADVLDEGRLPIAGTEFLTCEQLVLEEVALKLRTTAGLDFEGIERRFGVELASL</sequence>
<dbReference type="GO" id="GO:0004109">
    <property type="term" value="F:coproporphyrinogen oxidase activity"/>
    <property type="evidence" value="ECO:0007669"/>
    <property type="project" value="InterPro"/>
</dbReference>
<dbReference type="GO" id="GO:0006779">
    <property type="term" value="P:porphyrin-containing compound biosynthetic process"/>
    <property type="evidence" value="ECO:0007669"/>
    <property type="project" value="InterPro"/>
</dbReference>
<reference evidence="4" key="1">
    <citation type="submission" date="2018-05" db="EMBL/GenBank/DDBJ databases">
        <authorList>
            <person name="Lanie J.A."/>
            <person name="Ng W.-L."/>
            <person name="Kazmierczak K.M."/>
            <person name="Andrzejewski T.M."/>
            <person name="Davidsen T.M."/>
            <person name="Wayne K.J."/>
            <person name="Tettelin H."/>
            <person name="Glass J.I."/>
            <person name="Rusch D."/>
            <person name="Podicherti R."/>
            <person name="Tsui H.-C.T."/>
            <person name="Winkler M.E."/>
        </authorList>
    </citation>
    <scope>NUCLEOTIDE SEQUENCE</scope>
</reference>
<dbReference type="PANTHER" id="PTHR13932:SF5">
    <property type="entry name" value="RADICAL S-ADENOSYL METHIONINE DOMAIN-CONTAINING PROTEIN 1, MITOCHONDRIAL"/>
    <property type="match status" value="1"/>
</dbReference>
<dbReference type="InterPro" id="IPR058240">
    <property type="entry name" value="rSAM_sf"/>
</dbReference>
<feature type="domain" description="Radical SAM core" evidence="3">
    <location>
        <begin position="23"/>
        <end position="278"/>
    </location>
</feature>
<feature type="compositionally biased region" description="Polar residues" evidence="2">
    <location>
        <begin position="11"/>
        <end position="21"/>
    </location>
</feature>
<dbReference type="SFLD" id="SFLDS00029">
    <property type="entry name" value="Radical_SAM"/>
    <property type="match status" value="1"/>
</dbReference>
<protein>
    <recommendedName>
        <fullName evidence="3">Radical SAM core domain-containing protein</fullName>
    </recommendedName>
</protein>
<name>A0A382H390_9ZZZZ</name>
<dbReference type="GO" id="GO:0005737">
    <property type="term" value="C:cytoplasm"/>
    <property type="evidence" value="ECO:0007669"/>
    <property type="project" value="InterPro"/>
</dbReference>
<evidence type="ECO:0000259" key="3">
    <source>
        <dbReference type="PROSITE" id="PS51918"/>
    </source>
</evidence>
<dbReference type="InterPro" id="IPR034505">
    <property type="entry name" value="Coproporphyrinogen-III_oxidase"/>
</dbReference>
<dbReference type="SMART" id="SM00729">
    <property type="entry name" value="Elp3"/>
    <property type="match status" value="1"/>
</dbReference>
<evidence type="ECO:0000313" key="4">
    <source>
        <dbReference type="EMBL" id="SVB81786.1"/>
    </source>
</evidence>
<dbReference type="AlphaFoldDB" id="A0A382H390"/>
<dbReference type="InterPro" id="IPR006638">
    <property type="entry name" value="Elp3/MiaA/NifB-like_rSAM"/>
</dbReference>
<evidence type="ECO:0000256" key="2">
    <source>
        <dbReference type="SAM" id="MobiDB-lite"/>
    </source>
</evidence>
<dbReference type="Pfam" id="PF04055">
    <property type="entry name" value="Radical_SAM"/>
    <property type="match status" value="1"/>
</dbReference>
<dbReference type="PANTHER" id="PTHR13932">
    <property type="entry name" value="COPROPORPHYRINIGEN III OXIDASE"/>
    <property type="match status" value="1"/>
</dbReference>
<dbReference type="GO" id="GO:0051539">
    <property type="term" value="F:4 iron, 4 sulfur cluster binding"/>
    <property type="evidence" value="ECO:0007669"/>
    <property type="project" value="InterPro"/>
</dbReference>
<dbReference type="SUPFAM" id="SSF102114">
    <property type="entry name" value="Radical SAM enzymes"/>
    <property type="match status" value="1"/>
</dbReference>
<dbReference type="InterPro" id="IPR007197">
    <property type="entry name" value="rSAM"/>
</dbReference>
<feature type="non-terminal residue" evidence="4">
    <location>
        <position position="387"/>
    </location>
</feature>
<feature type="region of interest" description="Disordered" evidence="2">
    <location>
        <begin position="1"/>
        <end position="21"/>
    </location>
</feature>
<comment type="similarity">
    <text evidence="1">Belongs to the anaerobic coproporphyrinogen-III oxidase family. HemW subfamily.</text>
</comment>
<organism evidence="4">
    <name type="scientific">marine metagenome</name>
    <dbReference type="NCBI Taxonomy" id="408172"/>
    <lineage>
        <taxon>unclassified sequences</taxon>
        <taxon>metagenomes</taxon>
        <taxon>ecological metagenomes</taxon>
    </lineage>
</organism>